<comment type="caution">
    <text evidence="4">The sequence shown here is derived from an EMBL/GenBank/DDBJ whole genome shotgun (WGS) entry which is preliminary data.</text>
</comment>
<dbReference type="Gene3D" id="3.40.50.720">
    <property type="entry name" value="NAD(P)-binding Rossmann-like Domain"/>
    <property type="match status" value="1"/>
</dbReference>
<comment type="similarity">
    <text evidence="1">Belongs to the short-chain dehydrogenases/reductases (SDR) family.</text>
</comment>
<dbReference type="InterPro" id="IPR020904">
    <property type="entry name" value="Sc_DH/Rdtase_CS"/>
</dbReference>
<proteinExistence type="inferred from homology"/>
<dbReference type="FunFam" id="3.40.50.720:FF:000643">
    <property type="entry name" value="Short chain dehydrogenase/reductase family oxidoreductase, putative"/>
    <property type="match status" value="1"/>
</dbReference>
<keyword evidence="5" id="KW-1185">Reference proteome</keyword>
<sequence>MAVSLAGKTAIVTGAGSGINFHFARALLAKRCNVVFADLALRPEAEELVSNHRSSSSASARAIFQKTDVRQWNQLEQMFRVASEELGGADIVCPGAGVYEPPFSNFWHPPSSPTSRDDPSSNTYASLAINLSHPIRTTQLAISHFLSPPSSSSTSPVSASNPKAIIHISSIAGQVTPFAVPIYNAAKHGINGFVRSLAPLSHRLGVRVTAVAPGVIKTPLWTENPDKLRLIKDGDAWVTPEYVAETMVALVEDEEIQVSGGERAIGSGAQSGDSRGGTRRVTVQGGMIVEVAKGTRRIVEQFNDPGPSGEGNTVSGMGIAEEEIFGALKGGWGVS</sequence>
<accession>A0A8H3FEV9</accession>
<dbReference type="InterPro" id="IPR036291">
    <property type="entry name" value="NAD(P)-bd_dom_sf"/>
</dbReference>
<dbReference type="Pfam" id="PF00106">
    <property type="entry name" value="adh_short"/>
    <property type="match status" value="1"/>
</dbReference>
<gene>
    <name evidence="4" type="ORF">HETSPECPRED_004036</name>
</gene>
<evidence type="ECO:0000256" key="3">
    <source>
        <dbReference type="ARBA" id="ARBA00023002"/>
    </source>
</evidence>
<dbReference type="PRINTS" id="PR00081">
    <property type="entry name" value="GDHRDH"/>
</dbReference>
<dbReference type="GO" id="GO:0005737">
    <property type="term" value="C:cytoplasm"/>
    <property type="evidence" value="ECO:0007669"/>
    <property type="project" value="TreeGrafter"/>
</dbReference>
<dbReference type="InterPro" id="IPR002347">
    <property type="entry name" value="SDR_fam"/>
</dbReference>
<dbReference type="AlphaFoldDB" id="A0A8H3FEV9"/>
<dbReference type="PROSITE" id="PS00061">
    <property type="entry name" value="ADH_SHORT"/>
    <property type="match status" value="1"/>
</dbReference>
<dbReference type="EMBL" id="CAJPDS010000024">
    <property type="protein sequence ID" value="CAF9919566.1"/>
    <property type="molecule type" value="Genomic_DNA"/>
</dbReference>
<dbReference type="GO" id="GO:0016616">
    <property type="term" value="F:oxidoreductase activity, acting on the CH-OH group of donors, NAD or NADP as acceptor"/>
    <property type="evidence" value="ECO:0007669"/>
    <property type="project" value="TreeGrafter"/>
</dbReference>
<organism evidence="4 5">
    <name type="scientific">Heterodermia speciosa</name>
    <dbReference type="NCBI Taxonomy" id="116794"/>
    <lineage>
        <taxon>Eukaryota</taxon>
        <taxon>Fungi</taxon>
        <taxon>Dikarya</taxon>
        <taxon>Ascomycota</taxon>
        <taxon>Pezizomycotina</taxon>
        <taxon>Lecanoromycetes</taxon>
        <taxon>OSLEUM clade</taxon>
        <taxon>Lecanoromycetidae</taxon>
        <taxon>Caliciales</taxon>
        <taxon>Physciaceae</taxon>
        <taxon>Heterodermia</taxon>
    </lineage>
</organism>
<dbReference type="PANTHER" id="PTHR44229:SF4">
    <property type="entry name" value="15-HYDROXYPROSTAGLANDIN DEHYDROGENASE [NAD(+)]"/>
    <property type="match status" value="1"/>
</dbReference>
<dbReference type="PANTHER" id="PTHR44229">
    <property type="entry name" value="15-HYDROXYPROSTAGLANDIN DEHYDROGENASE [NAD(+)]"/>
    <property type="match status" value="1"/>
</dbReference>
<evidence type="ECO:0000313" key="4">
    <source>
        <dbReference type="EMBL" id="CAF9919566.1"/>
    </source>
</evidence>
<dbReference type="SUPFAM" id="SSF51735">
    <property type="entry name" value="NAD(P)-binding Rossmann-fold domains"/>
    <property type="match status" value="1"/>
</dbReference>
<dbReference type="Proteomes" id="UP000664521">
    <property type="component" value="Unassembled WGS sequence"/>
</dbReference>
<name>A0A8H3FEV9_9LECA</name>
<evidence type="ECO:0000256" key="1">
    <source>
        <dbReference type="ARBA" id="ARBA00006484"/>
    </source>
</evidence>
<keyword evidence="2" id="KW-0521">NADP</keyword>
<dbReference type="OrthoDB" id="5296at2759"/>
<reference evidence="4" key="1">
    <citation type="submission" date="2021-03" db="EMBL/GenBank/DDBJ databases">
        <authorList>
            <person name="Tagirdzhanova G."/>
        </authorList>
    </citation>
    <scope>NUCLEOTIDE SEQUENCE</scope>
</reference>
<evidence type="ECO:0000313" key="5">
    <source>
        <dbReference type="Proteomes" id="UP000664521"/>
    </source>
</evidence>
<evidence type="ECO:0000256" key="2">
    <source>
        <dbReference type="ARBA" id="ARBA00022857"/>
    </source>
</evidence>
<keyword evidence="3" id="KW-0560">Oxidoreductase</keyword>
<protein>
    <submittedName>
        <fullName evidence="4">Uncharacterized protein</fullName>
    </submittedName>
</protein>